<evidence type="ECO:0000256" key="1">
    <source>
        <dbReference type="SAM" id="MobiDB-lite"/>
    </source>
</evidence>
<evidence type="ECO:0000313" key="4">
    <source>
        <dbReference type="Proteomes" id="UP000638353"/>
    </source>
</evidence>
<feature type="transmembrane region" description="Helical" evidence="2">
    <location>
        <begin position="152"/>
        <end position="175"/>
    </location>
</feature>
<keyword evidence="2" id="KW-0472">Membrane</keyword>
<feature type="region of interest" description="Disordered" evidence="1">
    <location>
        <begin position="18"/>
        <end position="58"/>
    </location>
</feature>
<accession>A0A918WSL4</accession>
<feature type="region of interest" description="Disordered" evidence="1">
    <location>
        <begin position="97"/>
        <end position="118"/>
    </location>
</feature>
<keyword evidence="2" id="KW-0812">Transmembrane</keyword>
<feature type="compositionally biased region" description="Gly residues" evidence="1">
    <location>
        <begin position="100"/>
        <end position="114"/>
    </location>
</feature>
<dbReference type="EMBL" id="BMVC01000001">
    <property type="protein sequence ID" value="GHC78899.1"/>
    <property type="molecule type" value="Genomic_DNA"/>
</dbReference>
<comment type="caution">
    <text evidence="3">The sequence shown here is derived from an EMBL/GenBank/DDBJ whole genome shotgun (WGS) entry which is preliminary data.</text>
</comment>
<feature type="region of interest" description="Disordered" evidence="1">
    <location>
        <begin position="339"/>
        <end position="436"/>
    </location>
</feature>
<dbReference type="AlphaFoldDB" id="A0A918WSL4"/>
<proteinExistence type="predicted"/>
<dbReference type="Proteomes" id="UP000638353">
    <property type="component" value="Unassembled WGS sequence"/>
</dbReference>
<feature type="compositionally biased region" description="Gly residues" evidence="1">
    <location>
        <begin position="28"/>
        <end position="40"/>
    </location>
</feature>
<protein>
    <recommendedName>
        <fullName evidence="5">Extensin</fullName>
    </recommendedName>
</protein>
<reference evidence="3" key="1">
    <citation type="journal article" date="2014" name="Int. J. Syst. Evol. Microbiol.">
        <title>Complete genome sequence of Corynebacterium casei LMG S-19264T (=DSM 44701T), isolated from a smear-ripened cheese.</title>
        <authorList>
            <consortium name="US DOE Joint Genome Institute (JGI-PGF)"/>
            <person name="Walter F."/>
            <person name="Albersmeier A."/>
            <person name="Kalinowski J."/>
            <person name="Ruckert C."/>
        </authorList>
    </citation>
    <scope>NUCLEOTIDE SEQUENCE</scope>
    <source>
        <strain evidence="3">JCM 4637</strain>
    </source>
</reference>
<feature type="compositionally biased region" description="Low complexity" evidence="1">
    <location>
        <begin position="414"/>
        <end position="424"/>
    </location>
</feature>
<feature type="compositionally biased region" description="Polar residues" evidence="1">
    <location>
        <begin position="266"/>
        <end position="277"/>
    </location>
</feature>
<feature type="compositionally biased region" description="Pro residues" evidence="1">
    <location>
        <begin position="220"/>
        <end position="231"/>
    </location>
</feature>
<name>A0A918WSL4_9ACTN</name>
<organism evidence="3 4">
    <name type="scientific">Streptomyces finlayi</name>
    <dbReference type="NCBI Taxonomy" id="67296"/>
    <lineage>
        <taxon>Bacteria</taxon>
        <taxon>Bacillati</taxon>
        <taxon>Actinomycetota</taxon>
        <taxon>Actinomycetes</taxon>
        <taxon>Kitasatosporales</taxon>
        <taxon>Streptomycetaceae</taxon>
        <taxon>Streptomyces</taxon>
    </lineage>
</organism>
<evidence type="ECO:0000313" key="3">
    <source>
        <dbReference type="EMBL" id="GHC78899.1"/>
    </source>
</evidence>
<feature type="region of interest" description="Disordered" evidence="1">
    <location>
        <begin position="188"/>
        <end position="305"/>
    </location>
</feature>
<feature type="compositionally biased region" description="Gly residues" evidence="1">
    <location>
        <begin position="359"/>
        <end position="378"/>
    </location>
</feature>
<dbReference type="RefSeq" id="WP_189820954.1">
    <property type="nucleotide sequence ID" value="NZ_BMVC01000001.1"/>
</dbReference>
<evidence type="ECO:0000256" key="2">
    <source>
        <dbReference type="SAM" id="Phobius"/>
    </source>
</evidence>
<evidence type="ECO:0008006" key="5">
    <source>
        <dbReference type="Google" id="ProtNLM"/>
    </source>
</evidence>
<feature type="compositionally biased region" description="Basic and acidic residues" evidence="1">
    <location>
        <begin position="379"/>
        <end position="390"/>
    </location>
</feature>
<feature type="compositionally biased region" description="Gly residues" evidence="1">
    <location>
        <begin position="235"/>
        <end position="247"/>
    </location>
</feature>
<reference evidence="3" key="2">
    <citation type="submission" date="2020-09" db="EMBL/GenBank/DDBJ databases">
        <authorList>
            <person name="Sun Q."/>
            <person name="Ohkuma M."/>
        </authorList>
    </citation>
    <scope>NUCLEOTIDE SEQUENCE</scope>
    <source>
        <strain evidence="3">JCM 4637</strain>
    </source>
</reference>
<feature type="compositionally biased region" description="Low complexity" evidence="1">
    <location>
        <begin position="188"/>
        <end position="198"/>
    </location>
</feature>
<gene>
    <name evidence="3" type="ORF">GCM10010334_04650</name>
</gene>
<sequence length="436" mass="42572">MADERYEWLDEAAAERLLRGEPDENAGPSGGGALGVGSSGDGAVPFGTDAEGAAAAAAGASGEAVSGAGLSRAGADSSRVGEVEVAAALDGLRAAADGGTASGHGSGTGSGSAAGSGVRELPGEAAALAAFRQSRCVASARRRSRWGRPLRLGLVTVVAAGALGGVAVAAGTGVLPGPFLFGHVEPDPASSVSVASPDSAEHEVDPESTEGPQPERSGPPEKPTGGSPPPATGGESSGGSRVSGGTTGDDRDGSADPGGGSKGTDQDTGSGASTTDPSKGREPDSSQGSGDKEGQGKGWQQRTVKACRDYRANRLPDQVKQYLEAQAKGADGIARFCDRLLDGKGGDNGAVPPLPGDDGNQGPGSGNGTGSGGGTGGKGENDDHVNDDGGRGNGSRGGKGNHRTDAKALKRAPARALTPARRTAFTPSGKLPSSQV</sequence>
<feature type="compositionally biased region" description="Basic and acidic residues" evidence="1">
    <location>
        <begin position="278"/>
        <end position="295"/>
    </location>
</feature>
<keyword evidence="2" id="KW-1133">Transmembrane helix</keyword>